<evidence type="ECO:0008006" key="4">
    <source>
        <dbReference type="Google" id="ProtNLM"/>
    </source>
</evidence>
<feature type="chain" id="PRO_5008690590" description="Outer membrane protein beta-barrel domain-containing protein" evidence="1">
    <location>
        <begin position="24"/>
        <end position="316"/>
    </location>
</feature>
<gene>
    <name evidence="2" type="ORF">GA0116948_1069</name>
</gene>
<proteinExistence type="predicted"/>
<protein>
    <recommendedName>
        <fullName evidence="4">Outer membrane protein beta-barrel domain-containing protein</fullName>
    </recommendedName>
</protein>
<sequence length="316" mass="35868">MIRTLRYTFSMLLCLLTTVGVQAQINKSQYKPPVSLDSSKRKQQLLTHDSLPVTDTAIRKLPADTAPRTAIRDTTHHGAAARDTVHNKKPVLTAADSMVMVPAGLRIGLDISRFVVKFFQPYRTDINIAADIRWKPDLYLAMEAGFNNTSHSDSNYTYKGRGEFISIGVDKNFLKRNNPLEKHMFYGGARYGFAHMSYEIPTYTIYSNYWSANGDNIKGSYPRTSANVHWIELLLGFKAEILQNFFMGWSIHERIMINDVAGSAFPPLVIPGYGTGNKKSQFDMQYTISYVIPLYKIAVPKFPKKKADKKKQIPRR</sequence>
<dbReference type="AlphaFoldDB" id="A0A1C4DNA9"/>
<dbReference type="InterPro" id="IPR046111">
    <property type="entry name" value="DUF6048"/>
</dbReference>
<dbReference type="Proteomes" id="UP000242818">
    <property type="component" value="Unassembled WGS sequence"/>
</dbReference>
<keyword evidence="1" id="KW-0732">Signal</keyword>
<dbReference type="Pfam" id="PF19515">
    <property type="entry name" value="DUF6048"/>
    <property type="match status" value="1"/>
</dbReference>
<dbReference type="OrthoDB" id="1199048at2"/>
<evidence type="ECO:0000313" key="2">
    <source>
        <dbReference type="EMBL" id="SCC32700.1"/>
    </source>
</evidence>
<feature type="signal peptide" evidence="1">
    <location>
        <begin position="1"/>
        <end position="23"/>
    </location>
</feature>
<name>A0A1C4DNA9_9BACT</name>
<accession>A0A1C4DNA9</accession>
<dbReference type="STRING" id="1335309.GA0116948_1069"/>
<dbReference type="EMBL" id="FMAR01000006">
    <property type="protein sequence ID" value="SCC32700.1"/>
    <property type="molecule type" value="Genomic_DNA"/>
</dbReference>
<keyword evidence="3" id="KW-1185">Reference proteome</keyword>
<evidence type="ECO:0000313" key="3">
    <source>
        <dbReference type="Proteomes" id="UP000242818"/>
    </source>
</evidence>
<reference evidence="2 3" key="1">
    <citation type="submission" date="2016-08" db="EMBL/GenBank/DDBJ databases">
        <authorList>
            <person name="Seilhamer J.J."/>
        </authorList>
    </citation>
    <scope>NUCLEOTIDE SEQUENCE [LARGE SCALE GENOMIC DNA]</scope>
    <source>
        <strain evidence="2 3">A37T2</strain>
    </source>
</reference>
<organism evidence="2 3">
    <name type="scientific">Chitinophaga costaii</name>
    <dbReference type="NCBI Taxonomy" id="1335309"/>
    <lineage>
        <taxon>Bacteria</taxon>
        <taxon>Pseudomonadati</taxon>
        <taxon>Bacteroidota</taxon>
        <taxon>Chitinophagia</taxon>
        <taxon>Chitinophagales</taxon>
        <taxon>Chitinophagaceae</taxon>
        <taxon>Chitinophaga</taxon>
    </lineage>
</organism>
<evidence type="ECO:0000256" key="1">
    <source>
        <dbReference type="SAM" id="SignalP"/>
    </source>
</evidence>
<dbReference type="RefSeq" id="WP_123891704.1">
    <property type="nucleotide sequence ID" value="NZ_FMAR01000006.1"/>
</dbReference>